<feature type="region of interest" description="Disordered" evidence="4">
    <location>
        <begin position="73"/>
        <end position="188"/>
    </location>
</feature>
<evidence type="ECO:0000313" key="10">
    <source>
        <dbReference type="Proteomes" id="UP000305647"/>
    </source>
</evidence>
<gene>
    <name evidence="7" type="ORF">E3Q01_00220</name>
    <name evidence="8" type="ORF">E3Q03_00119</name>
    <name evidence="6" type="ORF">E3Q10_01149</name>
</gene>
<feature type="compositionally biased region" description="Polar residues" evidence="4">
    <location>
        <begin position="153"/>
        <end position="163"/>
    </location>
</feature>
<evidence type="ECO:0000256" key="2">
    <source>
        <dbReference type="ARBA" id="ARBA00022771"/>
    </source>
</evidence>
<dbReference type="OrthoDB" id="2333993at2759"/>
<feature type="region of interest" description="Disordered" evidence="4">
    <location>
        <begin position="22"/>
        <end position="50"/>
    </location>
</feature>
<evidence type="ECO:0000313" key="9">
    <source>
        <dbReference type="Proteomes" id="UP000305362"/>
    </source>
</evidence>
<feature type="compositionally biased region" description="Basic residues" evidence="4">
    <location>
        <begin position="111"/>
        <end position="124"/>
    </location>
</feature>
<feature type="compositionally biased region" description="Low complexity" evidence="4">
    <location>
        <begin position="143"/>
        <end position="152"/>
    </location>
</feature>
<dbReference type="InterPro" id="IPR003656">
    <property type="entry name" value="Znf_BED"/>
</dbReference>
<keyword evidence="2" id="KW-0863">Zinc-finger</keyword>
<feature type="region of interest" description="Disordered" evidence="4">
    <location>
        <begin position="234"/>
        <end position="266"/>
    </location>
</feature>
<dbReference type="EMBL" id="SPRX01000002">
    <property type="protein sequence ID" value="TIC69696.1"/>
    <property type="molecule type" value="Genomic_DNA"/>
</dbReference>
<keyword evidence="1" id="KW-0479">Metal-binding</keyword>
<evidence type="ECO:0000313" key="7">
    <source>
        <dbReference type="EMBL" id="TIC69696.1"/>
    </source>
</evidence>
<protein>
    <recommendedName>
        <fullName evidence="5">BED-type domain-containing protein</fullName>
    </recommendedName>
</protein>
<organism evidence="6 10">
    <name type="scientific">Wallemia mellicola</name>
    <dbReference type="NCBI Taxonomy" id="1708541"/>
    <lineage>
        <taxon>Eukaryota</taxon>
        <taxon>Fungi</taxon>
        <taxon>Dikarya</taxon>
        <taxon>Basidiomycota</taxon>
        <taxon>Wallemiomycotina</taxon>
        <taxon>Wallemiomycetes</taxon>
        <taxon>Wallemiales</taxon>
        <taxon>Wallemiaceae</taxon>
        <taxon>Wallemia</taxon>
    </lineage>
</organism>
<dbReference type="Proteomes" id="UP000305362">
    <property type="component" value="Unassembled WGS sequence"/>
</dbReference>
<comment type="caution">
    <text evidence="6">The sequence shown here is derived from an EMBL/GenBank/DDBJ whole genome shotgun (WGS) entry which is preliminary data.</text>
</comment>
<dbReference type="GO" id="GO:0003677">
    <property type="term" value="F:DNA binding"/>
    <property type="evidence" value="ECO:0007669"/>
    <property type="project" value="InterPro"/>
</dbReference>
<feature type="compositionally biased region" description="Basic and acidic residues" evidence="4">
    <location>
        <begin position="77"/>
        <end position="110"/>
    </location>
</feature>
<evidence type="ECO:0000259" key="5">
    <source>
        <dbReference type="Pfam" id="PF02892"/>
    </source>
</evidence>
<dbReference type="Proteomes" id="UP000310708">
    <property type="component" value="Unassembled WGS sequence"/>
</dbReference>
<evidence type="ECO:0000256" key="1">
    <source>
        <dbReference type="ARBA" id="ARBA00022723"/>
    </source>
</evidence>
<evidence type="ECO:0000256" key="4">
    <source>
        <dbReference type="SAM" id="MobiDB-lite"/>
    </source>
</evidence>
<dbReference type="EMBL" id="SPRO01000008">
    <property type="protein sequence ID" value="TIC32492.1"/>
    <property type="molecule type" value="Genomic_DNA"/>
</dbReference>
<dbReference type="Pfam" id="PF02892">
    <property type="entry name" value="zf-BED"/>
    <property type="match status" value="1"/>
</dbReference>
<dbReference type="Proteomes" id="UP000305647">
    <property type="component" value="Unassembled WGS sequence"/>
</dbReference>
<evidence type="ECO:0000256" key="3">
    <source>
        <dbReference type="ARBA" id="ARBA00022833"/>
    </source>
</evidence>
<accession>A0A4T0UD42</accession>
<keyword evidence="3" id="KW-0862">Zinc</keyword>
<name>A0A4T0UD42_9BASI</name>
<dbReference type="EMBL" id="SPRV01000001">
    <property type="protein sequence ID" value="TIC71902.1"/>
    <property type="molecule type" value="Genomic_DNA"/>
</dbReference>
<feature type="compositionally biased region" description="Low complexity" evidence="4">
    <location>
        <begin position="28"/>
        <end position="41"/>
    </location>
</feature>
<sequence length="293" mass="33731">MEEINPYLDEIYRSNGLIYSDLEQAGESPSSRSNPSTSKQSIEPKQSNKEMSYPCEYCDKCYSGKHGRSILRRHLSEKHDIPLRDQPRRSRWDTDSRRPKSEQERRDRMLASKRRWAFKKRHGKSKEDVEQEVETMNKYENASTTSNTSFTSDIPSTYNQSLTPKRVKVEEENEDDYPTTLPPLIYPTNAPPSIPRFEVFKEESTPFKLPSITPFRQSSTHNFFANTPPSTLFKDKGNLQMSSPANPDLASKLGLAPTPKNDMFSLNNYQETPVKIRSKVPSLKELTTPNNNK</sequence>
<evidence type="ECO:0000313" key="11">
    <source>
        <dbReference type="Proteomes" id="UP000310708"/>
    </source>
</evidence>
<feature type="domain" description="BED-type" evidence="5">
    <location>
        <begin position="50"/>
        <end position="79"/>
    </location>
</feature>
<dbReference type="AlphaFoldDB" id="A0A4T0UD42"/>
<evidence type="ECO:0000313" key="6">
    <source>
        <dbReference type="EMBL" id="TIC32492.1"/>
    </source>
</evidence>
<proteinExistence type="predicted"/>
<dbReference type="GO" id="GO:0008270">
    <property type="term" value="F:zinc ion binding"/>
    <property type="evidence" value="ECO:0007669"/>
    <property type="project" value="UniProtKB-KW"/>
</dbReference>
<reference evidence="9 10" key="1">
    <citation type="submission" date="2019-03" db="EMBL/GenBank/DDBJ databases">
        <title>Sequencing 25 genomes of Wallemia mellicola.</title>
        <authorList>
            <person name="Gostincar C."/>
        </authorList>
    </citation>
    <scope>NUCLEOTIDE SEQUENCE [LARGE SCALE GENOMIC DNA]</scope>
    <source>
        <strain evidence="8 9">EXF-1277</strain>
        <strain evidence="7 11">EXF-757</strain>
        <strain evidence="6 10">EXF-8738</strain>
    </source>
</reference>
<evidence type="ECO:0000313" key="8">
    <source>
        <dbReference type="EMBL" id="TIC71902.1"/>
    </source>
</evidence>